<feature type="domain" description="Metalloenzyme" evidence="4">
    <location>
        <begin position="2"/>
        <end position="49"/>
    </location>
</feature>
<dbReference type="GO" id="GO:0005737">
    <property type="term" value="C:cytoplasm"/>
    <property type="evidence" value="ECO:0007669"/>
    <property type="project" value="UniProtKB-SubCell"/>
</dbReference>
<gene>
    <name evidence="5" type="ORF">CIPAW_03G172100</name>
</gene>
<evidence type="ECO:0000313" key="5">
    <source>
        <dbReference type="EMBL" id="KAG6661406.1"/>
    </source>
</evidence>
<dbReference type="InterPro" id="IPR005995">
    <property type="entry name" value="Pgm_bpd_ind"/>
</dbReference>
<dbReference type="InterPro" id="IPR006124">
    <property type="entry name" value="Metalloenzyme"/>
</dbReference>
<dbReference type="PANTHER" id="PTHR31637">
    <property type="entry name" value="2,3-BISPHOSPHOGLYCERATE-INDEPENDENT PHOSPHOGLYCERATE MUTASE"/>
    <property type="match status" value="1"/>
</dbReference>
<comment type="caution">
    <text evidence="5">The sequence shown here is derived from an EMBL/GenBank/DDBJ whole genome shotgun (WGS) entry which is preliminary data.</text>
</comment>
<dbReference type="Proteomes" id="UP000811609">
    <property type="component" value="Chromosome 3"/>
</dbReference>
<evidence type="ECO:0000256" key="3">
    <source>
        <dbReference type="ARBA" id="ARBA00022490"/>
    </source>
</evidence>
<proteinExistence type="predicted"/>
<comment type="subcellular location">
    <subcellularLocation>
        <location evidence="1">Cytoplasm</location>
    </subcellularLocation>
</comment>
<dbReference type="GO" id="GO:0030145">
    <property type="term" value="F:manganese ion binding"/>
    <property type="evidence" value="ECO:0007669"/>
    <property type="project" value="TreeGrafter"/>
</dbReference>
<dbReference type="GO" id="GO:0004619">
    <property type="term" value="F:phosphoglycerate mutase activity"/>
    <property type="evidence" value="ECO:0007669"/>
    <property type="project" value="InterPro"/>
</dbReference>
<evidence type="ECO:0000313" key="6">
    <source>
        <dbReference type="Proteomes" id="UP000811609"/>
    </source>
</evidence>
<comment type="subunit">
    <text evidence="2">Monomer.</text>
</comment>
<name>A0A8T1R3D7_CARIL</name>
<dbReference type="GO" id="GO:0006007">
    <property type="term" value="P:glucose catabolic process"/>
    <property type="evidence" value="ECO:0007669"/>
    <property type="project" value="InterPro"/>
</dbReference>
<keyword evidence="6" id="KW-1185">Reference proteome</keyword>
<dbReference type="EMBL" id="CM031811">
    <property type="protein sequence ID" value="KAG6661406.1"/>
    <property type="molecule type" value="Genomic_DNA"/>
</dbReference>
<reference evidence="5" key="1">
    <citation type="submission" date="2020-12" db="EMBL/GenBank/DDBJ databases">
        <title>WGS assembly of Carya illinoinensis cv. Pawnee.</title>
        <authorList>
            <person name="Platts A."/>
            <person name="Shu S."/>
            <person name="Wright S."/>
            <person name="Barry K."/>
            <person name="Edger P."/>
            <person name="Pires J.C."/>
            <person name="Schmutz J."/>
        </authorList>
    </citation>
    <scope>NUCLEOTIDE SEQUENCE</scope>
    <source>
        <tissue evidence="5">Leaf</tissue>
    </source>
</reference>
<organism evidence="5 6">
    <name type="scientific">Carya illinoinensis</name>
    <name type="common">Pecan</name>
    <dbReference type="NCBI Taxonomy" id="32201"/>
    <lineage>
        <taxon>Eukaryota</taxon>
        <taxon>Viridiplantae</taxon>
        <taxon>Streptophyta</taxon>
        <taxon>Embryophyta</taxon>
        <taxon>Tracheophyta</taxon>
        <taxon>Spermatophyta</taxon>
        <taxon>Magnoliopsida</taxon>
        <taxon>eudicotyledons</taxon>
        <taxon>Gunneridae</taxon>
        <taxon>Pentapetalae</taxon>
        <taxon>rosids</taxon>
        <taxon>fabids</taxon>
        <taxon>Fagales</taxon>
        <taxon>Juglandaceae</taxon>
        <taxon>Carya</taxon>
    </lineage>
</organism>
<dbReference type="Pfam" id="PF01676">
    <property type="entry name" value="Metalloenzyme"/>
    <property type="match status" value="1"/>
</dbReference>
<keyword evidence="3" id="KW-0963">Cytoplasm</keyword>
<evidence type="ECO:0000256" key="1">
    <source>
        <dbReference type="ARBA" id="ARBA00004496"/>
    </source>
</evidence>
<dbReference type="PANTHER" id="PTHR31637:SF7">
    <property type="entry name" value="2,3-BISPHOSPHOGLYCERATE-INDEPENDENT PHOSPHOGLYCERATE MUTASE 1"/>
    <property type="match status" value="1"/>
</dbReference>
<sequence>MCVNPPNVDMVGHTGDIDATVVACKATNEAIKMILDVIKQERGIYVETA</sequence>
<dbReference type="AlphaFoldDB" id="A0A8T1R3D7"/>
<accession>A0A8T1R3D7</accession>
<evidence type="ECO:0000259" key="4">
    <source>
        <dbReference type="Pfam" id="PF01676"/>
    </source>
</evidence>
<evidence type="ECO:0000256" key="2">
    <source>
        <dbReference type="ARBA" id="ARBA00011245"/>
    </source>
</evidence>
<protein>
    <recommendedName>
        <fullName evidence="4">Metalloenzyme domain-containing protein</fullName>
    </recommendedName>
</protein>